<accession>A0A3G9JM59</accession>
<proteinExistence type="predicted"/>
<evidence type="ECO:0000256" key="1">
    <source>
        <dbReference type="SAM" id="SignalP"/>
    </source>
</evidence>
<evidence type="ECO:0000313" key="3">
    <source>
        <dbReference type="Proteomes" id="UP000268059"/>
    </source>
</evidence>
<evidence type="ECO:0008006" key="4">
    <source>
        <dbReference type="Google" id="ProtNLM"/>
    </source>
</evidence>
<reference evidence="2 3" key="1">
    <citation type="submission" date="2018-11" db="EMBL/GenBank/DDBJ databases">
        <title>Novel Erysipelotrichaceae bacterium isolated from small intestine of a swine.</title>
        <authorList>
            <person name="Kim J.S."/>
            <person name="Choe H."/>
            <person name="Lee Y.R."/>
            <person name="Kim K.M."/>
            <person name="Park D.S."/>
        </authorList>
    </citation>
    <scope>NUCLEOTIDE SEQUENCE [LARGE SCALE GENOMIC DNA]</scope>
    <source>
        <strain evidence="2 3">SG0102</strain>
    </source>
</reference>
<organism evidence="2 3">
    <name type="scientific">Intestinibaculum porci</name>
    <dbReference type="NCBI Taxonomy" id="2487118"/>
    <lineage>
        <taxon>Bacteria</taxon>
        <taxon>Bacillati</taxon>
        <taxon>Bacillota</taxon>
        <taxon>Erysipelotrichia</taxon>
        <taxon>Erysipelotrichales</taxon>
        <taxon>Erysipelotrichaceae</taxon>
        <taxon>Intestinibaculum</taxon>
    </lineage>
</organism>
<dbReference type="RefSeq" id="WP_125119861.1">
    <property type="nucleotide sequence ID" value="NZ_AP019309.1"/>
</dbReference>
<sequence length="375" mass="42115">MKKLQSALSAILVTGMVMSSTVHAAPYNGWKAQGKSNYYYVNGIKVKGLYAVKNRYYYFGANGLLKKGTQKVKGVTYYLNDKGVMQMRKAGGVYYNAHNQPIDPMDGYEYETIEKAKAIVKKITTKKMSKSEKLLKCFKWVQHFHYKTPRKFSFKKGWTAIYANDHFNGGDGNCHSDACAFAYLAYAIGYKNVYVASDSKNPKLEVHSFAEINGKVYDTLFAESKSFKKNYGVSYKTYVDGKATAQKIPYATMKAVKTKKKIKTDHKYFNKKDKKLYLANGKAATGVNAFKNTFYVFDDLGNYNEALTNKLREAAKYKASIESLKALLGDPISTTYAPSCLGSGQDGLWKYKNFTVATYKADAGQEIYMGVNANK</sequence>
<evidence type="ECO:0000313" key="2">
    <source>
        <dbReference type="EMBL" id="BBH27101.1"/>
    </source>
</evidence>
<dbReference type="OrthoDB" id="9808890at2"/>
<protein>
    <recommendedName>
        <fullName evidence="4">Transglutaminase-like domain-containing protein</fullName>
    </recommendedName>
</protein>
<keyword evidence="3" id="KW-1185">Reference proteome</keyword>
<dbReference type="SUPFAM" id="SSF69360">
    <property type="entry name" value="Cell wall binding repeat"/>
    <property type="match status" value="1"/>
</dbReference>
<dbReference type="KEGG" id="ebm:SG0102_20350"/>
<dbReference type="InParanoid" id="A0A3G9JM59"/>
<dbReference type="Gene3D" id="2.10.270.10">
    <property type="entry name" value="Cholin Binding"/>
    <property type="match status" value="1"/>
</dbReference>
<feature type="chain" id="PRO_5018293364" description="Transglutaminase-like domain-containing protein" evidence="1">
    <location>
        <begin position="25"/>
        <end position="375"/>
    </location>
</feature>
<dbReference type="EMBL" id="AP019309">
    <property type="protein sequence ID" value="BBH27101.1"/>
    <property type="molecule type" value="Genomic_DNA"/>
</dbReference>
<dbReference type="Proteomes" id="UP000268059">
    <property type="component" value="Chromosome"/>
</dbReference>
<name>A0A3G9JM59_9FIRM</name>
<dbReference type="AlphaFoldDB" id="A0A3G9JM59"/>
<keyword evidence="1" id="KW-0732">Signal</keyword>
<gene>
    <name evidence="2" type="ORF">SG0102_20350</name>
</gene>
<feature type="signal peptide" evidence="1">
    <location>
        <begin position="1"/>
        <end position="24"/>
    </location>
</feature>